<keyword evidence="3" id="KW-1003">Cell membrane</keyword>
<accession>A0A382G6X8</accession>
<keyword evidence="2" id="KW-0813">Transport</keyword>
<keyword evidence="5" id="KW-1005">Bacterial flagellum biogenesis</keyword>
<evidence type="ECO:0000313" key="10">
    <source>
        <dbReference type="EMBL" id="SVB70307.1"/>
    </source>
</evidence>
<dbReference type="GO" id="GO:0044781">
    <property type="term" value="P:bacterial-type flagellum organization"/>
    <property type="evidence" value="ECO:0007669"/>
    <property type="project" value="UniProtKB-KW"/>
</dbReference>
<evidence type="ECO:0000256" key="8">
    <source>
        <dbReference type="ARBA" id="ARBA00023225"/>
    </source>
</evidence>
<dbReference type="GO" id="GO:0015031">
    <property type="term" value="P:protein transport"/>
    <property type="evidence" value="ECO:0007669"/>
    <property type="project" value="UniProtKB-KW"/>
</dbReference>
<evidence type="ECO:0000256" key="2">
    <source>
        <dbReference type="ARBA" id="ARBA00022448"/>
    </source>
</evidence>
<dbReference type="GO" id="GO:0071973">
    <property type="term" value="P:bacterial-type flagellum-dependent cell motility"/>
    <property type="evidence" value="ECO:0007669"/>
    <property type="project" value="InterPro"/>
</dbReference>
<dbReference type="InterPro" id="IPR012823">
    <property type="entry name" value="Flagell_FliJ"/>
</dbReference>
<protein>
    <recommendedName>
        <fullName evidence="11">Flagellar FliJ protein</fullName>
    </recommendedName>
</protein>
<evidence type="ECO:0000256" key="6">
    <source>
        <dbReference type="ARBA" id="ARBA00022927"/>
    </source>
</evidence>
<reference evidence="10" key="1">
    <citation type="submission" date="2018-05" db="EMBL/GenBank/DDBJ databases">
        <authorList>
            <person name="Lanie J.A."/>
            <person name="Ng W.-L."/>
            <person name="Kazmierczak K.M."/>
            <person name="Andrzejewski T.M."/>
            <person name="Davidsen T.M."/>
            <person name="Wayne K.J."/>
            <person name="Tettelin H."/>
            <person name="Glass J.I."/>
            <person name="Rusch D."/>
            <person name="Podicherti R."/>
            <person name="Tsui H.-C.T."/>
            <person name="Winkler M.E."/>
        </authorList>
    </citation>
    <scope>NUCLEOTIDE SEQUENCE</scope>
</reference>
<dbReference type="GO" id="GO:0006935">
    <property type="term" value="P:chemotaxis"/>
    <property type="evidence" value="ECO:0007669"/>
    <property type="project" value="UniProtKB-KW"/>
</dbReference>
<sequence length="144" mass="17465">MRFRFEALLQIHKNKENLLQKQLGDILAHKQTQQNRKDFLKSTRENEIKQVNQRMTQDLNIDTYFLYNMFFEGNHYQNNRQQIIISEIDTRAESKREELVEASRKRRTMEILKERDLKQYKNKLAKMETEAMDEVASNHWSLNS</sequence>
<evidence type="ECO:0000256" key="7">
    <source>
        <dbReference type="ARBA" id="ARBA00023136"/>
    </source>
</evidence>
<organism evidence="10">
    <name type="scientific">marine metagenome</name>
    <dbReference type="NCBI Taxonomy" id="408172"/>
    <lineage>
        <taxon>unclassified sequences</taxon>
        <taxon>metagenomes</taxon>
        <taxon>ecological metagenomes</taxon>
    </lineage>
</organism>
<feature type="coiled-coil region" evidence="9">
    <location>
        <begin position="85"/>
        <end position="137"/>
    </location>
</feature>
<keyword evidence="7" id="KW-0472">Membrane</keyword>
<dbReference type="Gene3D" id="1.10.287.1700">
    <property type="match status" value="1"/>
</dbReference>
<dbReference type="AlphaFoldDB" id="A0A382G6X8"/>
<evidence type="ECO:0000256" key="9">
    <source>
        <dbReference type="SAM" id="Coils"/>
    </source>
</evidence>
<name>A0A382G6X8_9ZZZZ</name>
<dbReference type="GO" id="GO:0009288">
    <property type="term" value="C:bacterial-type flagellum"/>
    <property type="evidence" value="ECO:0007669"/>
    <property type="project" value="InterPro"/>
</dbReference>
<dbReference type="GO" id="GO:0005886">
    <property type="term" value="C:plasma membrane"/>
    <property type="evidence" value="ECO:0007669"/>
    <property type="project" value="UniProtKB-SubCell"/>
</dbReference>
<keyword evidence="9" id="KW-0175">Coiled coil</keyword>
<keyword evidence="8" id="KW-1006">Bacterial flagellum protein export</keyword>
<evidence type="ECO:0000256" key="3">
    <source>
        <dbReference type="ARBA" id="ARBA00022475"/>
    </source>
</evidence>
<evidence type="ECO:0008006" key="11">
    <source>
        <dbReference type="Google" id="ProtNLM"/>
    </source>
</evidence>
<dbReference type="InterPro" id="IPR053716">
    <property type="entry name" value="Flag_assembly_chemotaxis_eff"/>
</dbReference>
<evidence type="ECO:0000256" key="1">
    <source>
        <dbReference type="ARBA" id="ARBA00004413"/>
    </source>
</evidence>
<dbReference type="Pfam" id="PF02050">
    <property type="entry name" value="FliJ"/>
    <property type="match status" value="1"/>
</dbReference>
<keyword evidence="4" id="KW-0145">Chemotaxis</keyword>
<evidence type="ECO:0000256" key="5">
    <source>
        <dbReference type="ARBA" id="ARBA00022795"/>
    </source>
</evidence>
<gene>
    <name evidence="10" type="ORF">METZ01_LOCUS223161</name>
</gene>
<proteinExistence type="predicted"/>
<dbReference type="NCBIfam" id="TIGR02473">
    <property type="entry name" value="flagell_FliJ"/>
    <property type="match status" value="1"/>
</dbReference>
<evidence type="ECO:0000256" key="4">
    <source>
        <dbReference type="ARBA" id="ARBA00022500"/>
    </source>
</evidence>
<comment type="subcellular location">
    <subcellularLocation>
        <location evidence="1">Cell membrane</location>
        <topology evidence="1">Peripheral membrane protein</topology>
        <orientation evidence="1">Cytoplasmic side</orientation>
    </subcellularLocation>
</comment>
<keyword evidence="6" id="KW-0653">Protein transport</keyword>
<dbReference type="EMBL" id="UINC01053597">
    <property type="protein sequence ID" value="SVB70307.1"/>
    <property type="molecule type" value="Genomic_DNA"/>
</dbReference>